<name>A0AAW6BLY9_9GAMM</name>
<sequence>MESNNINHKLINKFLSKAGGIFLFGLIPIFLIFLVFYFDKESLLILKLNEISFHDKGSISSEYILISEIAVSYTLVSTPFLSILLFILWGKYFVMNKTKITTYELLKLISLYGVVFVVFVFFGYFYRNDLIDNTFWNIFGENYFLLFIYYVMYFFTYYVIFIMLVIIWFYFPLHYLRYKSVI</sequence>
<organism evidence="2 3">
    <name type="scientific">Photorhabdus bodei</name>
    <dbReference type="NCBI Taxonomy" id="2029681"/>
    <lineage>
        <taxon>Bacteria</taxon>
        <taxon>Pseudomonadati</taxon>
        <taxon>Pseudomonadota</taxon>
        <taxon>Gammaproteobacteria</taxon>
        <taxon>Enterobacterales</taxon>
        <taxon>Morganellaceae</taxon>
        <taxon>Photorhabdus</taxon>
    </lineage>
</organism>
<evidence type="ECO:0000313" key="2">
    <source>
        <dbReference type="EMBL" id="MDB6372789.1"/>
    </source>
</evidence>
<dbReference type="Proteomes" id="UP001212996">
    <property type="component" value="Unassembled WGS sequence"/>
</dbReference>
<evidence type="ECO:0000256" key="1">
    <source>
        <dbReference type="SAM" id="Phobius"/>
    </source>
</evidence>
<evidence type="ECO:0008006" key="4">
    <source>
        <dbReference type="Google" id="ProtNLM"/>
    </source>
</evidence>
<dbReference type="EMBL" id="JAQMFO010000017">
    <property type="protein sequence ID" value="MDB6372789.1"/>
    <property type="molecule type" value="Genomic_DNA"/>
</dbReference>
<comment type="caution">
    <text evidence="2">The sequence shown here is derived from an EMBL/GenBank/DDBJ whole genome shotgun (WGS) entry which is preliminary data.</text>
</comment>
<accession>A0AAW6BLY9</accession>
<dbReference type="AlphaFoldDB" id="A0AAW6BLY9"/>
<feature type="transmembrane region" description="Helical" evidence="1">
    <location>
        <begin position="21"/>
        <end position="38"/>
    </location>
</feature>
<gene>
    <name evidence="2" type="ORF">PH362_12760</name>
</gene>
<protein>
    <recommendedName>
        <fullName evidence="4">Colicin immunity protein</fullName>
    </recommendedName>
</protein>
<evidence type="ECO:0000313" key="3">
    <source>
        <dbReference type="Proteomes" id="UP001212996"/>
    </source>
</evidence>
<dbReference type="RefSeq" id="WP_271866600.1">
    <property type="nucleotide sequence ID" value="NZ_JAQMFO010000017.1"/>
</dbReference>
<feature type="transmembrane region" description="Helical" evidence="1">
    <location>
        <begin position="146"/>
        <end position="171"/>
    </location>
</feature>
<keyword evidence="1" id="KW-0812">Transmembrane</keyword>
<feature type="transmembrane region" description="Helical" evidence="1">
    <location>
        <begin position="105"/>
        <end position="126"/>
    </location>
</feature>
<feature type="transmembrane region" description="Helical" evidence="1">
    <location>
        <begin position="70"/>
        <end position="93"/>
    </location>
</feature>
<proteinExistence type="predicted"/>
<keyword evidence="1" id="KW-1133">Transmembrane helix</keyword>
<reference evidence="2" key="1">
    <citation type="submission" date="2023-01" db="EMBL/GenBank/DDBJ databases">
        <title>Genome sequencing of Photorhabdus bodei 09-20.</title>
        <authorList>
            <person name="Kalindamar S."/>
            <person name="Kumru S."/>
        </authorList>
    </citation>
    <scope>NUCLEOTIDE SEQUENCE</scope>
    <source>
        <strain evidence="2">09-20</strain>
    </source>
</reference>
<keyword evidence="1" id="KW-0472">Membrane</keyword>